<proteinExistence type="predicted"/>
<protein>
    <submittedName>
        <fullName evidence="1">Uncharacterized protein</fullName>
    </submittedName>
</protein>
<dbReference type="Proteomes" id="UP000799118">
    <property type="component" value="Unassembled WGS sequence"/>
</dbReference>
<reference evidence="1" key="1">
    <citation type="journal article" date="2019" name="Environ. Microbiol.">
        <title>Fungal ecological strategies reflected in gene transcription - a case study of two litter decomposers.</title>
        <authorList>
            <person name="Barbi F."/>
            <person name="Kohler A."/>
            <person name="Barry K."/>
            <person name="Baskaran P."/>
            <person name="Daum C."/>
            <person name="Fauchery L."/>
            <person name="Ihrmark K."/>
            <person name="Kuo A."/>
            <person name="LaButti K."/>
            <person name="Lipzen A."/>
            <person name="Morin E."/>
            <person name="Grigoriev I.V."/>
            <person name="Henrissat B."/>
            <person name="Lindahl B."/>
            <person name="Martin F."/>
        </authorList>
    </citation>
    <scope>NUCLEOTIDE SEQUENCE</scope>
    <source>
        <strain evidence="1">JB14</strain>
    </source>
</reference>
<name>A0A6A4GPR7_9AGAR</name>
<accession>A0A6A4GPR7</accession>
<feature type="non-terminal residue" evidence="1">
    <location>
        <position position="75"/>
    </location>
</feature>
<evidence type="ECO:0000313" key="1">
    <source>
        <dbReference type="EMBL" id="KAE9387184.1"/>
    </source>
</evidence>
<evidence type="ECO:0000313" key="2">
    <source>
        <dbReference type="Proteomes" id="UP000799118"/>
    </source>
</evidence>
<dbReference type="AlphaFoldDB" id="A0A6A4GPR7"/>
<sequence>MFQILLLPALPQHLHCPLGSVSSYQWQVSCLSVGGIWMEYWKICCGVQLGISLTDVGWPSSAPRSQCRVPEPLLS</sequence>
<gene>
    <name evidence="1" type="ORF">BT96DRAFT_1080984</name>
</gene>
<dbReference type="EMBL" id="ML769817">
    <property type="protein sequence ID" value="KAE9387184.1"/>
    <property type="molecule type" value="Genomic_DNA"/>
</dbReference>
<organism evidence="1 2">
    <name type="scientific">Gymnopus androsaceus JB14</name>
    <dbReference type="NCBI Taxonomy" id="1447944"/>
    <lineage>
        <taxon>Eukaryota</taxon>
        <taxon>Fungi</taxon>
        <taxon>Dikarya</taxon>
        <taxon>Basidiomycota</taxon>
        <taxon>Agaricomycotina</taxon>
        <taxon>Agaricomycetes</taxon>
        <taxon>Agaricomycetidae</taxon>
        <taxon>Agaricales</taxon>
        <taxon>Marasmiineae</taxon>
        <taxon>Omphalotaceae</taxon>
        <taxon>Gymnopus</taxon>
    </lineage>
</organism>
<keyword evidence="2" id="KW-1185">Reference proteome</keyword>